<proteinExistence type="predicted"/>
<protein>
    <submittedName>
        <fullName evidence="1">Uncharacterized protein</fullName>
    </submittedName>
</protein>
<accession>A0ABW4TJE7</accession>
<organism evidence="1 2">
    <name type="scientific">Nonomuraea mangrovi</name>
    <dbReference type="NCBI Taxonomy" id="2316207"/>
    <lineage>
        <taxon>Bacteria</taxon>
        <taxon>Bacillati</taxon>
        <taxon>Actinomycetota</taxon>
        <taxon>Actinomycetes</taxon>
        <taxon>Streptosporangiales</taxon>
        <taxon>Streptosporangiaceae</taxon>
        <taxon>Nonomuraea</taxon>
    </lineage>
</organism>
<gene>
    <name evidence="1" type="ORF">ACFSKW_54885</name>
</gene>
<keyword evidence="2" id="KW-1185">Reference proteome</keyword>
<dbReference type="EMBL" id="JBHUFV010000131">
    <property type="protein sequence ID" value="MFD1940574.1"/>
    <property type="molecule type" value="Genomic_DNA"/>
</dbReference>
<dbReference type="Proteomes" id="UP001597368">
    <property type="component" value="Unassembled WGS sequence"/>
</dbReference>
<evidence type="ECO:0000313" key="2">
    <source>
        <dbReference type="Proteomes" id="UP001597368"/>
    </source>
</evidence>
<comment type="caution">
    <text evidence="1">The sequence shown here is derived from an EMBL/GenBank/DDBJ whole genome shotgun (WGS) entry which is preliminary data.</text>
</comment>
<evidence type="ECO:0000313" key="1">
    <source>
        <dbReference type="EMBL" id="MFD1940574.1"/>
    </source>
</evidence>
<dbReference type="RefSeq" id="WP_379583896.1">
    <property type="nucleotide sequence ID" value="NZ_JBHUFV010000131.1"/>
</dbReference>
<reference evidence="2" key="1">
    <citation type="journal article" date="2019" name="Int. J. Syst. Evol. Microbiol.">
        <title>The Global Catalogue of Microorganisms (GCM) 10K type strain sequencing project: providing services to taxonomists for standard genome sequencing and annotation.</title>
        <authorList>
            <consortium name="The Broad Institute Genomics Platform"/>
            <consortium name="The Broad Institute Genome Sequencing Center for Infectious Disease"/>
            <person name="Wu L."/>
            <person name="Ma J."/>
        </authorList>
    </citation>
    <scope>NUCLEOTIDE SEQUENCE [LARGE SCALE GENOMIC DNA]</scope>
    <source>
        <strain evidence="2">ICMP 6774ER</strain>
    </source>
</reference>
<sequence length="55" mass="5912">MIEPTTPADGAKAADELERPRIGLLDLILWMVPGRSVGISMPPSEPYGSPSTRHP</sequence>
<name>A0ABW4TJE7_9ACTN</name>